<feature type="region of interest" description="Disordered" evidence="1">
    <location>
        <begin position="148"/>
        <end position="185"/>
    </location>
</feature>
<feature type="compositionally biased region" description="Polar residues" evidence="1">
    <location>
        <begin position="249"/>
        <end position="266"/>
    </location>
</feature>
<evidence type="ECO:0000256" key="1">
    <source>
        <dbReference type="SAM" id="MobiDB-lite"/>
    </source>
</evidence>
<keyword evidence="2" id="KW-0472">Membrane</keyword>
<sequence length="314" mass="33524">MDAAARALLCGPLAAAWGGSRGGRWSSGRRTRAAASGAEGGARQRVSRGNQQEARALAGRWRQEERSGLALAGGKGAPTPRRVLARSRRAAGVALGRTLQRPDEVPAQVAVPAESRGNGASAGTPPDVSAAESCRGCLTEHLARRASPHSVRHRREVCAERQPLRRGPENTADEPTQHRPRVSLEGASSQAGIHYGLVLLIVLVVTVLTALSTHFAGQHFVISLSSVSASWRLLVQNEMRRAQERHRLSQAQRAQSTAPSSSGSACLEETASQVTRFDVTGLGECAYLNENSVSSGRVYSERKWICSKPNNYNG</sequence>
<dbReference type="EMBL" id="JAGFMF010012267">
    <property type="protein sequence ID" value="KAG8505207.1"/>
    <property type="molecule type" value="Genomic_DNA"/>
</dbReference>
<keyword evidence="2" id="KW-1133">Transmembrane helix</keyword>
<feature type="compositionally biased region" description="Basic and acidic residues" evidence="1">
    <location>
        <begin position="156"/>
        <end position="168"/>
    </location>
</feature>
<feature type="transmembrane region" description="Helical" evidence="2">
    <location>
        <begin position="191"/>
        <end position="211"/>
    </location>
</feature>
<name>A0A8J6DCF6_GALPY</name>
<comment type="caution">
    <text evidence="3">The sequence shown here is derived from an EMBL/GenBank/DDBJ whole genome shotgun (WGS) entry which is preliminary data.</text>
</comment>
<feature type="region of interest" description="Disordered" evidence="1">
    <location>
        <begin position="245"/>
        <end position="266"/>
    </location>
</feature>
<dbReference type="OrthoDB" id="9906043at2759"/>
<feature type="compositionally biased region" description="Low complexity" evidence="1">
    <location>
        <begin position="33"/>
        <end position="43"/>
    </location>
</feature>
<organism evidence="3 4">
    <name type="scientific">Galemys pyrenaicus</name>
    <name type="common">Iberian desman</name>
    <name type="synonym">Pyrenean desman</name>
    <dbReference type="NCBI Taxonomy" id="202257"/>
    <lineage>
        <taxon>Eukaryota</taxon>
        <taxon>Metazoa</taxon>
        <taxon>Chordata</taxon>
        <taxon>Craniata</taxon>
        <taxon>Vertebrata</taxon>
        <taxon>Euteleostomi</taxon>
        <taxon>Mammalia</taxon>
        <taxon>Eutheria</taxon>
        <taxon>Laurasiatheria</taxon>
        <taxon>Eulipotyphla</taxon>
        <taxon>Talpidae</taxon>
        <taxon>Galemys</taxon>
    </lineage>
</organism>
<dbReference type="AlphaFoldDB" id="A0A8J6DCF6"/>
<gene>
    <name evidence="3" type="ORF">J0S82_000316</name>
</gene>
<evidence type="ECO:0000256" key="2">
    <source>
        <dbReference type="SAM" id="Phobius"/>
    </source>
</evidence>
<accession>A0A8J6DCF6</accession>
<evidence type="ECO:0000313" key="4">
    <source>
        <dbReference type="Proteomes" id="UP000700334"/>
    </source>
</evidence>
<protein>
    <submittedName>
        <fullName evidence="3">Uncharacterized protein</fullName>
    </submittedName>
</protein>
<reference evidence="3" key="1">
    <citation type="journal article" date="2021" name="Evol. Appl.">
        <title>The genome of the Pyrenean desman and the effects of bottlenecks and inbreeding on the genomic landscape of an endangered species.</title>
        <authorList>
            <person name="Escoda L."/>
            <person name="Castresana J."/>
        </authorList>
    </citation>
    <scope>NUCLEOTIDE SEQUENCE</scope>
    <source>
        <strain evidence="3">IBE-C5619</strain>
    </source>
</reference>
<proteinExistence type="predicted"/>
<evidence type="ECO:0000313" key="3">
    <source>
        <dbReference type="EMBL" id="KAG8505207.1"/>
    </source>
</evidence>
<dbReference type="Proteomes" id="UP000700334">
    <property type="component" value="Unassembled WGS sequence"/>
</dbReference>
<keyword evidence="2" id="KW-0812">Transmembrane</keyword>
<feature type="region of interest" description="Disordered" evidence="1">
    <location>
        <begin position="19"/>
        <end position="81"/>
    </location>
</feature>
<keyword evidence="4" id="KW-1185">Reference proteome</keyword>